<reference evidence="1 2" key="1">
    <citation type="submission" date="2023-01" db="EMBL/GenBank/DDBJ databases">
        <authorList>
            <person name="Whitehead M."/>
        </authorList>
    </citation>
    <scope>NUCLEOTIDE SEQUENCE [LARGE SCALE GENOMIC DNA]</scope>
</reference>
<protein>
    <submittedName>
        <fullName evidence="1">Uncharacterized protein</fullName>
    </submittedName>
</protein>
<comment type="caution">
    <text evidence="1">The sequence shown here is derived from an EMBL/GenBank/DDBJ whole genome shotgun (WGS) entry which is preliminary data.</text>
</comment>
<accession>A0AAV0VL77</accession>
<keyword evidence="2" id="KW-1185">Reference proteome</keyword>
<gene>
    <name evidence="1" type="ORF">MEUPH1_LOCUS1526</name>
</gene>
<evidence type="ECO:0000313" key="2">
    <source>
        <dbReference type="Proteomes" id="UP001160148"/>
    </source>
</evidence>
<organism evidence="1 2">
    <name type="scientific">Macrosiphum euphorbiae</name>
    <name type="common">potato aphid</name>
    <dbReference type="NCBI Taxonomy" id="13131"/>
    <lineage>
        <taxon>Eukaryota</taxon>
        <taxon>Metazoa</taxon>
        <taxon>Ecdysozoa</taxon>
        <taxon>Arthropoda</taxon>
        <taxon>Hexapoda</taxon>
        <taxon>Insecta</taxon>
        <taxon>Pterygota</taxon>
        <taxon>Neoptera</taxon>
        <taxon>Paraneoptera</taxon>
        <taxon>Hemiptera</taxon>
        <taxon>Sternorrhyncha</taxon>
        <taxon>Aphidomorpha</taxon>
        <taxon>Aphidoidea</taxon>
        <taxon>Aphididae</taxon>
        <taxon>Macrosiphini</taxon>
        <taxon>Macrosiphum</taxon>
    </lineage>
</organism>
<evidence type="ECO:0000313" key="1">
    <source>
        <dbReference type="EMBL" id="CAI6344389.1"/>
    </source>
</evidence>
<dbReference type="AlphaFoldDB" id="A0AAV0VL77"/>
<sequence length="147" mass="16720">MQRVLAYCFRFTHRNIPKSSGPITRMEYERALNAAILCTQMTYLSDLHKQIQNQGSITPTTIVQLAPFIDSNGIIRVGGRLKCALLDENAKYPILLPSLWSSSCLFQFQSASYSNWCMHVPKPFKRLSFLENLLLKKLFPLTVLHGG</sequence>
<dbReference type="Proteomes" id="UP001160148">
    <property type="component" value="Unassembled WGS sequence"/>
</dbReference>
<name>A0AAV0VL77_9HEMI</name>
<dbReference type="EMBL" id="CARXXK010000001">
    <property type="protein sequence ID" value="CAI6344389.1"/>
    <property type="molecule type" value="Genomic_DNA"/>
</dbReference>
<proteinExistence type="predicted"/>